<dbReference type="Gene3D" id="3.40.50.720">
    <property type="entry name" value="NAD(P)-binding Rossmann-like Domain"/>
    <property type="match status" value="1"/>
</dbReference>
<reference evidence="1 2" key="1">
    <citation type="submission" date="2022-04" db="EMBL/GenBank/DDBJ databases">
        <title>Genome sequence of soybean root-associated Caulobacter segnis RL271.</title>
        <authorList>
            <person name="Longley R."/>
            <person name="Bonito G."/>
            <person name="Trigodet F."/>
            <person name="Crosson S."/>
            <person name="Fiebig A."/>
        </authorList>
    </citation>
    <scope>NUCLEOTIDE SEQUENCE [LARGE SCALE GENOMIC DNA]</scope>
    <source>
        <strain evidence="1 2">RL271</strain>
    </source>
</reference>
<dbReference type="SUPFAM" id="SSF51735">
    <property type="entry name" value="NAD(P)-binding Rossmann-fold domains"/>
    <property type="match status" value="1"/>
</dbReference>
<name>A0ABY4ZS18_9CAUL</name>
<dbReference type="Proteomes" id="UP001057520">
    <property type="component" value="Chromosome"/>
</dbReference>
<organism evidence="1 2">
    <name type="scientific">Caulobacter segnis</name>
    <dbReference type="NCBI Taxonomy" id="88688"/>
    <lineage>
        <taxon>Bacteria</taxon>
        <taxon>Pseudomonadati</taxon>
        <taxon>Pseudomonadota</taxon>
        <taxon>Alphaproteobacteria</taxon>
        <taxon>Caulobacterales</taxon>
        <taxon>Caulobacteraceae</taxon>
        <taxon>Caulobacter</taxon>
    </lineage>
</organism>
<gene>
    <name evidence="1" type="ORF">MZV50_23080</name>
</gene>
<accession>A0ABY4ZS18</accession>
<dbReference type="InterPro" id="IPR036291">
    <property type="entry name" value="NAD(P)-bd_dom_sf"/>
</dbReference>
<proteinExistence type="predicted"/>
<protein>
    <submittedName>
        <fullName evidence="1">SDR family oxidoreductase</fullName>
    </submittedName>
</protein>
<evidence type="ECO:0000313" key="2">
    <source>
        <dbReference type="Proteomes" id="UP001057520"/>
    </source>
</evidence>
<dbReference type="EMBL" id="CP096040">
    <property type="protein sequence ID" value="USQ95396.1"/>
    <property type="molecule type" value="Genomic_DNA"/>
</dbReference>
<evidence type="ECO:0000313" key="1">
    <source>
        <dbReference type="EMBL" id="USQ95396.1"/>
    </source>
</evidence>
<sequence>MKTDLWAGMGEDAQAALYASEAARLPVGHSGDVEQIAQSYLYLTGQTYVTGQVLHVDGGALLDAA</sequence>
<keyword evidence="2" id="KW-1185">Reference proteome</keyword>
<dbReference type="InterPro" id="IPR002347">
    <property type="entry name" value="SDR_fam"/>
</dbReference>
<dbReference type="Pfam" id="PF13561">
    <property type="entry name" value="adh_short_C2"/>
    <property type="match status" value="1"/>
</dbReference>